<feature type="active site" description="Proton acceptor" evidence="4">
    <location>
        <position position="364"/>
    </location>
</feature>
<dbReference type="EMBL" id="BACD03000021">
    <property type="protein sequence ID" value="GAO49266.1"/>
    <property type="molecule type" value="Genomic_DNA"/>
</dbReference>
<gene>
    <name evidence="7" type="ORF">G7K_3419-t1</name>
</gene>
<dbReference type="PROSITE" id="PS51635">
    <property type="entry name" value="PNPLA"/>
    <property type="match status" value="1"/>
</dbReference>
<dbReference type="InterPro" id="IPR021771">
    <property type="entry name" value="Triacylglycerol_lipase_N"/>
</dbReference>
<feature type="region of interest" description="Disordered" evidence="5">
    <location>
        <begin position="627"/>
        <end position="686"/>
    </location>
</feature>
<dbReference type="Proteomes" id="UP000033140">
    <property type="component" value="Unassembled WGS sequence"/>
</dbReference>
<keyword evidence="3 4" id="KW-0443">Lipid metabolism</keyword>
<dbReference type="Pfam" id="PF11815">
    <property type="entry name" value="DUF3336"/>
    <property type="match status" value="1"/>
</dbReference>
<dbReference type="InterPro" id="IPR016035">
    <property type="entry name" value="Acyl_Trfase/lysoPLipase"/>
</dbReference>
<comment type="caution">
    <text evidence="7">The sequence shown here is derived from an EMBL/GenBank/DDBJ whole genome shotgun (WGS) entry which is preliminary data.</text>
</comment>
<dbReference type="AlphaFoldDB" id="A0A0E9NHT4"/>
<evidence type="ECO:0000256" key="2">
    <source>
        <dbReference type="ARBA" id="ARBA00022963"/>
    </source>
</evidence>
<dbReference type="InterPro" id="IPR050301">
    <property type="entry name" value="NTE"/>
</dbReference>
<name>A0A0E9NHT4_SAICN</name>
<keyword evidence="8" id="KW-1185">Reference proteome</keyword>
<dbReference type="PANTHER" id="PTHR14226:SF10">
    <property type="entry name" value="TRIACYLGLYCEROL LIPASE 4-RELATED"/>
    <property type="match status" value="1"/>
</dbReference>
<comment type="caution">
    <text evidence="4">Lacks conserved residue(s) required for the propagation of feature annotation.</text>
</comment>
<evidence type="ECO:0000256" key="1">
    <source>
        <dbReference type="ARBA" id="ARBA00022801"/>
    </source>
</evidence>
<dbReference type="Pfam" id="PF01734">
    <property type="entry name" value="Patatin"/>
    <property type="match status" value="1"/>
</dbReference>
<feature type="compositionally biased region" description="Basic and acidic residues" evidence="5">
    <location>
        <begin position="928"/>
        <end position="938"/>
    </location>
</feature>
<evidence type="ECO:0000256" key="3">
    <source>
        <dbReference type="ARBA" id="ARBA00023098"/>
    </source>
</evidence>
<organism evidence="7 8">
    <name type="scientific">Saitoella complicata (strain BCRC 22490 / CBS 7301 / JCM 7358 / NBRC 10748 / NRRL Y-17804)</name>
    <dbReference type="NCBI Taxonomy" id="698492"/>
    <lineage>
        <taxon>Eukaryota</taxon>
        <taxon>Fungi</taxon>
        <taxon>Dikarya</taxon>
        <taxon>Ascomycota</taxon>
        <taxon>Taphrinomycotina</taxon>
        <taxon>Taphrinomycotina incertae sedis</taxon>
        <taxon>Saitoella</taxon>
    </lineage>
</organism>
<feature type="region of interest" description="Disordered" evidence="5">
    <location>
        <begin position="808"/>
        <end position="837"/>
    </location>
</feature>
<protein>
    <recommendedName>
        <fullName evidence="6">PNPLA domain-containing protein</fullName>
    </recommendedName>
</protein>
<dbReference type="OrthoDB" id="10049244at2759"/>
<evidence type="ECO:0000256" key="4">
    <source>
        <dbReference type="PROSITE-ProRule" id="PRU01161"/>
    </source>
</evidence>
<feature type="domain" description="PNPLA" evidence="6">
    <location>
        <begin position="183"/>
        <end position="377"/>
    </location>
</feature>
<dbReference type="Gene3D" id="3.40.1090.10">
    <property type="entry name" value="Cytosolic phospholipase A2 catalytic domain"/>
    <property type="match status" value="1"/>
</dbReference>
<reference evidence="7 8" key="1">
    <citation type="journal article" date="2011" name="J. Gen. Appl. Microbiol.">
        <title>Draft genome sequencing of the enigmatic yeast Saitoella complicata.</title>
        <authorList>
            <person name="Nishida H."/>
            <person name="Hamamoto M."/>
            <person name="Sugiyama J."/>
        </authorList>
    </citation>
    <scope>NUCLEOTIDE SEQUENCE [LARGE SCALE GENOMIC DNA]</scope>
    <source>
        <strain evidence="7 8">NRRL Y-17804</strain>
    </source>
</reference>
<feature type="short sequence motif" description="GXSXG" evidence="4">
    <location>
        <begin position="214"/>
        <end position="218"/>
    </location>
</feature>
<sequence>MPVAQCVDVVLHPWKTAKRAWADNVSDRENALNRRLWLTRLSAAKNYEEYAEACRELDKMDPLVVAWKKDPASPYYNHLLLQRLIGTMRRMREEPETTTSRQMLWFVRSVLRRDVGGILHPGLYRHTRIGTKDLIMEFNDEAIKFLETLAGGIRSEPNPSLDDLIYLERELTGLRSAYGQTALLLSGGANMGMTHIGVLKTLFEAKLLPRVISGSSAGSIVASALCVRIDEEIPDFLNAFSKLFNLDVFGTENWLGRLWNLWKKGALLDITNLRLTMRDLIGEMTFSEAYNRTRRVLNVTVSSGGIYEMPRLLNYITAPNVLIWSAVCASCSLPFVYQPSQLLTRDPGNGTEVPWDPKSAPVIDGSVEGDLPHLRLSELFNVNHFVVSQVNPHVFPFLAWQQLGSHEPLDTDAVPDLDMLEERPTMIQKAWEMWMGEMEHACRMIGEVGVGRMVTSKAASVLSQRYSGDITILPDMTLNDVPNLLENPTPEFLDEATRRGERATWPVVERIRMGMKVEDAVDRAVAEARARVIDAKWAPIVGPMQEEVLNVRREEDDGNGGKIRRRVHLRRRSHDAWRSAPLRMTALVNGNVKASNVLPFHNLALRGLRPELERTWSSPPLRGIVDAAENDKKAGKKERPAVDRASSLPGVTSPGNLRSPSSGSEADFEVERPGIGRRLSSPETASLDVDQDWHKLAVKEKERARGLGVRFQIGSGMSSEVTSPFSLSESVSVAEERRRRTLPSLDLGSVNSSLLDEASSTLAEALIAPLPSSYQPTPTLEMFLRRHESEAEAVALAAATRAAEAAAAAVSTSPDMDMDSDDGGKVTEMTSPNISPPPIGYVDPVILELTGNEPLCMDADSFPFPDLRRLSASSSDSKEDEDKEEEERKKKEEAEKKKMEEAEKAKVKKRTVGQTGWWAEEGDLFPPVKKDNDFDGLL</sequence>
<reference evidence="7 8" key="2">
    <citation type="journal article" date="2014" name="J. Gen. Appl. Microbiol.">
        <title>The early diverging ascomycetous budding yeast Saitoella complicata has three histone deacetylases belonging to the Clr6, Hos2, and Rpd3 lineages.</title>
        <authorList>
            <person name="Nishida H."/>
            <person name="Matsumoto T."/>
            <person name="Kondo S."/>
            <person name="Hamamoto M."/>
            <person name="Yoshikawa H."/>
        </authorList>
    </citation>
    <scope>NUCLEOTIDE SEQUENCE [LARGE SCALE GENOMIC DNA]</scope>
    <source>
        <strain evidence="7 8">NRRL Y-17804</strain>
    </source>
</reference>
<feature type="active site" description="Nucleophile" evidence="4">
    <location>
        <position position="216"/>
    </location>
</feature>
<dbReference type="STRING" id="698492.A0A0E9NHT4"/>
<feature type="region of interest" description="Disordered" evidence="5">
    <location>
        <begin position="867"/>
        <end position="938"/>
    </location>
</feature>
<feature type="compositionally biased region" description="Polar residues" evidence="5">
    <location>
        <begin position="649"/>
        <end position="664"/>
    </location>
</feature>
<keyword evidence="1 4" id="KW-0378">Hydrolase</keyword>
<dbReference type="GO" id="GO:0006641">
    <property type="term" value="P:triglyceride metabolic process"/>
    <property type="evidence" value="ECO:0007669"/>
    <property type="project" value="UniProtKB-ARBA"/>
</dbReference>
<evidence type="ECO:0000256" key="5">
    <source>
        <dbReference type="SAM" id="MobiDB-lite"/>
    </source>
</evidence>
<dbReference type="PANTHER" id="PTHR14226">
    <property type="entry name" value="NEUROPATHY TARGET ESTERASE/SWISS CHEESE D.MELANOGASTER"/>
    <property type="match status" value="1"/>
</dbReference>
<accession>A0A0E9NHT4</accession>
<dbReference type="InterPro" id="IPR002641">
    <property type="entry name" value="PNPLA_dom"/>
</dbReference>
<dbReference type="GO" id="GO:0004806">
    <property type="term" value="F:triacylglycerol lipase activity"/>
    <property type="evidence" value="ECO:0007669"/>
    <property type="project" value="InterPro"/>
</dbReference>
<reference evidence="7 8" key="3">
    <citation type="journal article" date="2015" name="Genome Announc.">
        <title>Draft Genome Sequence of the Archiascomycetous Yeast Saitoella complicata.</title>
        <authorList>
            <person name="Yamauchi K."/>
            <person name="Kondo S."/>
            <person name="Hamamoto M."/>
            <person name="Takahashi Y."/>
            <person name="Ogura Y."/>
            <person name="Hayashi T."/>
            <person name="Nishida H."/>
        </authorList>
    </citation>
    <scope>NUCLEOTIDE SEQUENCE [LARGE SCALE GENOMIC DNA]</scope>
    <source>
        <strain evidence="7 8">NRRL Y-17804</strain>
    </source>
</reference>
<dbReference type="RefSeq" id="XP_019022318.1">
    <property type="nucleotide sequence ID" value="XM_019171783.1"/>
</dbReference>
<dbReference type="SUPFAM" id="SSF52151">
    <property type="entry name" value="FabD/lysophospholipase-like"/>
    <property type="match status" value="1"/>
</dbReference>
<evidence type="ECO:0000313" key="7">
    <source>
        <dbReference type="EMBL" id="GAO49266.1"/>
    </source>
</evidence>
<evidence type="ECO:0000259" key="6">
    <source>
        <dbReference type="PROSITE" id="PS51635"/>
    </source>
</evidence>
<feature type="compositionally biased region" description="Basic and acidic residues" evidence="5">
    <location>
        <begin position="629"/>
        <end position="642"/>
    </location>
</feature>
<proteinExistence type="predicted"/>
<keyword evidence="2 4" id="KW-0442">Lipid degradation</keyword>
<feature type="compositionally biased region" description="Basic and acidic residues" evidence="5">
    <location>
        <begin position="886"/>
        <end position="905"/>
    </location>
</feature>
<evidence type="ECO:0000313" key="8">
    <source>
        <dbReference type="Proteomes" id="UP000033140"/>
    </source>
</evidence>
<dbReference type="GO" id="GO:0016042">
    <property type="term" value="P:lipid catabolic process"/>
    <property type="evidence" value="ECO:0007669"/>
    <property type="project" value="UniProtKB-UniRule"/>
</dbReference>